<dbReference type="EMBL" id="VJWX01000322">
    <property type="protein sequence ID" value="TVT36037.1"/>
    <property type="molecule type" value="Genomic_DNA"/>
</dbReference>
<evidence type="ECO:0000313" key="3">
    <source>
        <dbReference type="EMBL" id="TVT36037.1"/>
    </source>
</evidence>
<evidence type="ECO:0000259" key="2">
    <source>
        <dbReference type="Pfam" id="PF01569"/>
    </source>
</evidence>
<dbReference type="OrthoDB" id="3699141at2"/>
<evidence type="ECO:0000256" key="1">
    <source>
        <dbReference type="SAM" id="Phobius"/>
    </source>
</evidence>
<feature type="transmembrane region" description="Helical" evidence="1">
    <location>
        <begin position="36"/>
        <end position="55"/>
    </location>
</feature>
<dbReference type="AlphaFoldDB" id="A0A558BHQ1"/>
<organism evidence="3 4">
    <name type="scientific">Amycolatopsis rhizosphaerae</name>
    <dbReference type="NCBI Taxonomy" id="2053003"/>
    <lineage>
        <taxon>Bacteria</taxon>
        <taxon>Bacillati</taxon>
        <taxon>Actinomycetota</taxon>
        <taxon>Actinomycetes</taxon>
        <taxon>Pseudonocardiales</taxon>
        <taxon>Pseudonocardiaceae</taxon>
        <taxon>Amycolatopsis</taxon>
    </lineage>
</organism>
<keyword evidence="1" id="KW-0812">Transmembrane</keyword>
<sequence length="190" mass="20176">MTVASHPAAVDMAVASAFQGWWRATPGRISQVLSDLLGIVVPSVAAIALVLALFLRLYRGYRRDASVLARIALVFGLCRLTSVLGKPLFVRARPRSYPEFAYPSGHVVAIAGTGMAAVLLCVWFAPRLTRWAVLTFGVATVMVALTRLVLGVHWLTDTIGSVLAVLGIGLAAASVVRLLPGPVHERALPA</sequence>
<gene>
    <name evidence="3" type="ORF">FNH05_25880</name>
</gene>
<name>A0A558BHQ1_9PSEU</name>
<accession>A0A558BHQ1</accession>
<feature type="transmembrane region" description="Helical" evidence="1">
    <location>
        <begin position="67"/>
        <end position="85"/>
    </location>
</feature>
<evidence type="ECO:0000313" key="4">
    <source>
        <dbReference type="Proteomes" id="UP000320011"/>
    </source>
</evidence>
<protein>
    <submittedName>
        <fullName evidence="3">Phosphatase PAP2 family protein</fullName>
    </submittedName>
</protein>
<reference evidence="3 4" key="2">
    <citation type="submission" date="2019-08" db="EMBL/GenBank/DDBJ databases">
        <title>Amycolatopsis acidicola sp. nov., isolated from peat swamp forest soil.</title>
        <authorList>
            <person name="Srisuk N."/>
        </authorList>
    </citation>
    <scope>NUCLEOTIDE SEQUENCE [LARGE SCALE GENOMIC DNA]</scope>
    <source>
        <strain evidence="3 4">TBRC 6029</strain>
    </source>
</reference>
<dbReference type="Pfam" id="PF01569">
    <property type="entry name" value="PAP2"/>
    <property type="match status" value="1"/>
</dbReference>
<feature type="transmembrane region" description="Helical" evidence="1">
    <location>
        <begin position="158"/>
        <end position="179"/>
    </location>
</feature>
<proteinExistence type="predicted"/>
<reference evidence="3 4" key="1">
    <citation type="submission" date="2019-07" db="EMBL/GenBank/DDBJ databases">
        <authorList>
            <person name="Duangmal K."/>
            <person name="Teo W.F.A."/>
        </authorList>
    </citation>
    <scope>NUCLEOTIDE SEQUENCE [LARGE SCALE GENOMIC DNA]</scope>
    <source>
        <strain evidence="3 4">TBRC 6029</strain>
    </source>
</reference>
<dbReference type="InterPro" id="IPR036938">
    <property type="entry name" value="PAP2/HPO_sf"/>
</dbReference>
<keyword evidence="4" id="KW-1185">Reference proteome</keyword>
<comment type="caution">
    <text evidence="3">The sequence shown here is derived from an EMBL/GenBank/DDBJ whole genome shotgun (WGS) entry which is preliminary data.</text>
</comment>
<dbReference type="Gene3D" id="1.20.144.10">
    <property type="entry name" value="Phosphatidic acid phosphatase type 2/haloperoxidase"/>
    <property type="match status" value="1"/>
</dbReference>
<dbReference type="Proteomes" id="UP000320011">
    <property type="component" value="Unassembled WGS sequence"/>
</dbReference>
<keyword evidence="1" id="KW-1133">Transmembrane helix</keyword>
<feature type="transmembrane region" description="Helical" evidence="1">
    <location>
        <begin position="131"/>
        <end position="152"/>
    </location>
</feature>
<feature type="transmembrane region" description="Helical" evidence="1">
    <location>
        <begin position="105"/>
        <end position="124"/>
    </location>
</feature>
<keyword evidence="1" id="KW-0472">Membrane</keyword>
<feature type="domain" description="Phosphatidic acid phosphatase type 2/haloperoxidase" evidence="2">
    <location>
        <begin position="98"/>
        <end position="173"/>
    </location>
</feature>
<dbReference type="InterPro" id="IPR000326">
    <property type="entry name" value="PAP2/HPO"/>
</dbReference>
<dbReference type="SUPFAM" id="SSF48317">
    <property type="entry name" value="Acid phosphatase/Vanadium-dependent haloperoxidase"/>
    <property type="match status" value="1"/>
</dbReference>